<feature type="transmembrane region" description="Helical" evidence="4">
    <location>
        <begin position="423"/>
        <end position="443"/>
    </location>
</feature>
<feature type="transmembrane region" description="Helical" evidence="4">
    <location>
        <begin position="264"/>
        <end position="287"/>
    </location>
</feature>
<dbReference type="GO" id="GO:0016020">
    <property type="term" value="C:membrane"/>
    <property type="evidence" value="ECO:0007669"/>
    <property type="project" value="UniProtKB-SubCell"/>
</dbReference>
<dbReference type="EMBL" id="ML769657">
    <property type="protein sequence ID" value="KAE9390435.1"/>
    <property type="molecule type" value="Genomic_DNA"/>
</dbReference>
<feature type="transmembrane region" description="Helical" evidence="4">
    <location>
        <begin position="62"/>
        <end position="83"/>
    </location>
</feature>
<dbReference type="Pfam" id="PF07690">
    <property type="entry name" value="MFS_1"/>
    <property type="match status" value="1"/>
</dbReference>
<feature type="transmembrane region" description="Helical" evidence="4">
    <location>
        <begin position="324"/>
        <end position="347"/>
    </location>
</feature>
<gene>
    <name evidence="6" type="ORF">BT96DRAFT_889285</name>
</gene>
<feature type="transmembrane region" description="Helical" evidence="4">
    <location>
        <begin position="103"/>
        <end position="122"/>
    </location>
</feature>
<accession>A0A6A4GZB7</accession>
<keyword evidence="4" id="KW-0472">Membrane</keyword>
<dbReference type="PROSITE" id="PS50850">
    <property type="entry name" value="MFS"/>
    <property type="match status" value="1"/>
</dbReference>
<dbReference type="AlphaFoldDB" id="A0A6A4GZB7"/>
<feature type="transmembrane region" description="Helical" evidence="4">
    <location>
        <begin position="299"/>
        <end position="317"/>
    </location>
</feature>
<evidence type="ECO:0000313" key="7">
    <source>
        <dbReference type="Proteomes" id="UP000799118"/>
    </source>
</evidence>
<keyword evidence="7" id="KW-1185">Reference proteome</keyword>
<reference evidence="6" key="1">
    <citation type="journal article" date="2019" name="Environ. Microbiol.">
        <title>Fungal ecological strategies reflected in gene transcription - a case study of two litter decomposers.</title>
        <authorList>
            <person name="Barbi F."/>
            <person name="Kohler A."/>
            <person name="Barry K."/>
            <person name="Baskaran P."/>
            <person name="Daum C."/>
            <person name="Fauchery L."/>
            <person name="Ihrmark K."/>
            <person name="Kuo A."/>
            <person name="LaButti K."/>
            <person name="Lipzen A."/>
            <person name="Morin E."/>
            <person name="Grigoriev I.V."/>
            <person name="Henrissat B."/>
            <person name="Lindahl B."/>
            <person name="Martin F."/>
        </authorList>
    </citation>
    <scope>NUCLEOTIDE SEQUENCE</scope>
    <source>
        <strain evidence="6">JB14</strain>
    </source>
</reference>
<dbReference type="Gene3D" id="1.20.1250.20">
    <property type="entry name" value="MFS general substrate transporter like domains"/>
    <property type="match status" value="2"/>
</dbReference>
<evidence type="ECO:0000259" key="5">
    <source>
        <dbReference type="PROSITE" id="PS50850"/>
    </source>
</evidence>
<feature type="transmembrane region" description="Helical" evidence="4">
    <location>
        <begin position="129"/>
        <end position="148"/>
    </location>
</feature>
<evidence type="ECO:0000256" key="3">
    <source>
        <dbReference type="SAM" id="MobiDB-lite"/>
    </source>
</evidence>
<name>A0A6A4GZB7_9AGAR</name>
<dbReference type="PANTHER" id="PTHR11360">
    <property type="entry name" value="MONOCARBOXYLATE TRANSPORTER"/>
    <property type="match status" value="1"/>
</dbReference>
<evidence type="ECO:0000256" key="4">
    <source>
        <dbReference type="SAM" id="Phobius"/>
    </source>
</evidence>
<organism evidence="6 7">
    <name type="scientific">Gymnopus androsaceus JB14</name>
    <dbReference type="NCBI Taxonomy" id="1447944"/>
    <lineage>
        <taxon>Eukaryota</taxon>
        <taxon>Fungi</taxon>
        <taxon>Dikarya</taxon>
        <taxon>Basidiomycota</taxon>
        <taxon>Agaricomycotina</taxon>
        <taxon>Agaricomycetes</taxon>
        <taxon>Agaricomycetidae</taxon>
        <taxon>Agaricales</taxon>
        <taxon>Marasmiineae</taxon>
        <taxon>Omphalotaceae</taxon>
        <taxon>Gymnopus</taxon>
    </lineage>
</organism>
<keyword evidence="4" id="KW-1133">Transmembrane helix</keyword>
<evidence type="ECO:0000256" key="2">
    <source>
        <dbReference type="ARBA" id="ARBA00006727"/>
    </source>
</evidence>
<feature type="transmembrane region" description="Helical" evidence="4">
    <location>
        <begin position="154"/>
        <end position="179"/>
    </location>
</feature>
<dbReference type="SUPFAM" id="SSF103473">
    <property type="entry name" value="MFS general substrate transporter"/>
    <property type="match status" value="1"/>
</dbReference>
<feature type="compositionally biased region" description="Basic and acidic residues" evidence="3">
    <location>
        <begin position="24"/>
        <end position="43"/>
    </location>
</feature>
<feature type="region of interest" description="Disordered" evidence="3">
    <location>
        <begin position="1"/>
        <end position="49"/>
    </location>
</feature>
<dbReference type="PANTHER" id="PTHR11360:SF177">
    <property type="entry name" value="RIBOFLAVIN TRANSPORTER MCH5"/>
    <property type="match status" value="1"/>
</dbReference>
<dbReference type="GO" id="GO:0022857">
    <property type="term" value="F:transmembrane transporter activity"/>
    <property type="evidence" value="ECO:0007669"/>
    <property type="project" value="InterPro"/>
</dbReference>
<feature type="compositionally biased region" description="Polar residues" evidence="3">
    <location>
        <begin position="1"/>
        <end position="15"/>
    </location>
</feature>
<feature type="transmembrane region" description="Helical" evidence="4">
    <location>
        <begin position="191"/>
        <end position="209"/>
    </location>
</feature>
<evidence type="ECO:0000313" key="6">
    <source>
        <dbReference type="EMBL" id="KAE9390435.1"/>
    </source>
</evidence>
<dbReference type="InterPro" id="IPR011701">
    <property type="entry name" value="MFS"/>
</dbReference>
<keyword evidence="4" id="KW-0812">Transmembrane</keyword>
<feature type="transmembrane region" description="Helical" evidence="4">
    <location>
        <begin position="221"/>
        <end position="243"/>
    </location>
</feature>
<dbReference type="Proteomes" id="UP000799118">
    <property type="component" value="Unassembled WGS sequence"/>
</dbReference>
<evidence type="ECO:0000256" key="1">
    <source>
        <dbReference type="ARBA" id="ARBA00004141"/>
    </source>
</evidence>
<protein>
    <submittedName>
        <fullName evidence="6">MFS general substrate transporter</fullName>
    </submittedName>
</protein>
<proteinExistence type="inferred from homology"/>
<sequence length="451" mass="48348">MPSYPQNRAQAQTAVHDNVEDVEMDNRSKSKKGDVRIQEKEASSNESPAMTIAEVPDGGLKAWLVVAGSMFAMISSFGYIYSWGVFQSYYQQVLLKDNNASDIAWIGSIQNALGMMPTVFAGRLLDKGILKIPFFISSVILVGATVLVGQCTKYWHFLLCQGIVSGLASGMIVGPAMSIIPHWFEQKRGKATAFMAVGSALGGIIFPIAVRKLIPIVGFPWTMRIIALILLCCLVIPNLTLATHLSPKPHSGLFDFASFKKPPFAAYGLTVLFAFIGVDTVLTYIDISAVSAGLSSDMSFYLVSIANAGSGVGRFISGFLTDRYGAITTMVPMTVFASVITYIWPFAKSEAGFVVIAALYGFLGGAYISVFSVPVFMLDDSDTADVGRRVGMFLCIASLGALCGPPISGAINKASGGFEDVGFYAGTMTLVASLFMVLTKRLVLGTWLGKY</sequence>
<feature type="domain" description="Major facilitator superfamily (MFS) profile" evidence="5">
    <location>
        <begin position="263"/>
        <end position="451"/>
    </location>
</feature>
<dbReference type="InterPro" id="IPR036259">
    <property type="entry name" value="MFS_trans_sf"/>
</dbReference>
<dbReference type="InterPro" id="IPR020846">
    <property type="entry name" value="MFS_dom"/>
</dbReference>
<feature type="transmembrane region" description="Helical" evidence="4">
    <location>
        <begin position="353"/>
        <end position="378"/>
    </location>
</feature>
<dbReference type="OrthoDB" id="6509908at2759"/>
<comment type="similarity">
    <text evidence="2">Belongs to the major facilitator superfamily. Monocarboxylate porter (TC 2.A.1.13) family.</text>
</comment>
<dbReference type="InterPro" id="IPR050327">
    <property type="entry name" value="Proton-linked_MCT"/>
</dbReference>
<comment type="subcellular location">
    <subcellularLocation>
        <location evidence="1">Membrane</location>
        <topology evidence="1">Multi-pass membrane protein</topology>
    </subcellularLocation>
</comment>
<feature type="transmembrane region" description="Helical" evidence="4">
    <location>
        <begin position="390"/>
        <end position="411"/>
    </location>
</feature>